<feature type="non-terminal residue" evidence="1">
    <location>
        <position position="82"/>
    </location>
</feature>
<protein>
    <submittedName>
        <fullName evidence="1">Uncharacterized protein</fullName>
    </submittedName>
</protein>
<dbReference type="AlphaFoldDB" id="A0AAV7R4L5"/>
<dbReference type="Proteomes" id="UP001066276">
    <property type="component" value="Chromosome 6"/>
</dbReference>
<name>A0AAV7R4L5_PLEWA</name>
<organism evidence="1 2">
    <name type="scientific">Pleurodeles waltl</name>
    <name type="common">Iberian ribbed newt</name>
    <dbReference type="NCBI Taxonomy" id="8319"/>
    <lineage>
        <taxon>Eukaryota</taxon>
        <taxon>Metazoa</taxon>
        <taxon>Chordata</taxon>
        <taxon>Craniata</taxon>
        <taxon>Vertebrata</taxon>
        <taxon>Euteleostomi</taxon>
        <taxon>Amphibia</taxon>
        <taxon>Batrachia</taxon>
        <taxon>Caudata</taxon>
        <taxon>Salamandroidea</taxon>
        <taxon>Salamandridae</taxon>
        <taxon>Pleurodelinae</taxon>
        <taxon>Pleurodeles</taxon>
    </lineage>
</organism>
<comment type="caution">
    <text evidence="1">The sequence shown here is derived from an EMBL/GenBank/DDBJ whole genome shotgun (WGS) entry which is preliminary data.</text>
</comment>
<keyword evidence="2" id="KW-1185">Reference proteome</keyword>
<reference evidence="1" key="1">
    <citation type="journal article" date="2022" name="bioRxiv">
        <title>Sequencing and chromosome-scale assembly of the giantPleurodeles waltlgenome.</title>
        <authorList>
            <person name="Brown T."/>
            <person name="Elewa A."/>
            <person name="Iarovenko S."/>
            <person name="Subramanian E."/>
            <person name="Araus A.J."/>
            <person name="Petzold A."/>
            <person name="Susuki M."/>
            <person name="Suzuki K.-i.T."/>
            <person name="Hayashi T."/>
            <person name="Toyoda A."/>
            <person name="Oliveira C."/>
            <person name="Osipova E."/>
            <person name="Leigh N.D."/>
            <person name="Simon A."/>
            <person name="Yun M.H."/>
        </authorList>
    </citation>
    <scope>NUCLEOTIDE SEQUENCE</scope>
    <source>
        <strain evidence="1">20211129_DDA</strain>
        <tissue evidence="1">Liver</tissue>
    </source>
</reference>
<dbReference type="Gene3D" id="1.20.120.980">
    <property type="entry name" value="Serine carboxypeptidase S28, SKS domain"/>
    <property type="match status" value="1"/>
</dbReference>
<sequence length="82" mass="9621">MYQLSSPDCVDAIREAFREIKDLYILQDYSAISYKMSTCESLENRDNIHQLYEFLRNALTMIAVMNYPYPTDFMGHFPANPV</sequence>
<evidence type="ECO:0000313" key="1">
    <source>
        <dbReference type="EMBL" id="KAJ1145708.1"/>
    </source>
</evidence>
<accession>A0AAV7R4L5</accession>
<dbReference type="InterPro" id="IPR042269">
    <property type="entry name" value="Ser_carbopepase_S28_SKS"/>
</dbReference>
<evidence type="ECO:0000313" key="2">
    <source>
        <dbReference type="Proteomes" id="UP001066276"/>
    </source>
</evidence>
<gene>
    <name evidence="1" type="ORF">NDU88_011993</name>
</gene>
<dbReference type="EMBL" id="JANPWB010000010">
    <property type="protein sequence ID" value="KAJ1145708.1"/>
    <property type="molecule type" value="Genomic_DNA"/>
</dbReference>
<proteinExistence type="predicted"/>